<evidence type="ECO:0000256" key="2">
    <source>
        <dbReference type="ARBA" id="ARBA00022448"/>
    </source>
</evidence>
<evidence type="ECO:0000256" key="3">
    <source>
        <dbReference type="ARBA" id="ARBA00022475"/>
    </source>
</evidence>
<dbReference type="Proteomes" id="UP000268033">
    <property type="component" value="Unassembled WGS sequence"/>
</dbReference>
<feature type="transmembrane region" description="Helical" evidence="7">
    <location>
        <begin position="438"/>
        <end position="461"/>
    </location>
</feature>
<feature type="transmembrane region" description="Helical" evidence="7">
    <location>
        <begin position="102"/>
        <end position="120"/>
    </location>
</feature>
<feature type="transmembrane region" description="Helical" evidence="7">
    <location>
        <begin position="467"/>
        <end position="484"/>
    </location>
</feature>
<gene>
    <name evidence="8" type="ORF">EDC28_101544</name>
</gene>
<organism evidence="8 9">
    <name type="scientific">Gallaecimonas pentaromativorans</name>
    <dbReference type="NCBI Taxonomy" id="584787"/>
    <lineage>
        <taxon>Bacteria</taxon>
        <taxon>Pseudomonadati</taxon>
        <taxon>Pseudomonadota</taxon>
        <taxon>Gammaproteobacteria</taxon>
        <taxon>Enterobacterales</taxon>
        <taxon>Gallaecimonadaceae</taxon>
        <taxon>Gallaecimonas</taxon>
    </lineage>
</organism>
<keyword evidence="9" id="KW-1185">Reference proteome</keyword>
<dbReference type="Pfam" id="PF04632">
    <property type="entry name" value="FUSC"/>
    <property type="match status" value="1"/>
</dbReference>
<evidence type="ECO:0000256" key="1">
    <source>
        <dbReference type="ARBA" id="ARBA00004651"/>
    </source>
</evidence>
<feature type="transmembrane region" description="Helical" evidence="7">
    <location>
        <begin position="489"/>
        <end position="507"/>
    </location>
</feature>
<comment type="subcellular location">
    <subcellularLocation>
        <location evidence="1">Cell membrane</location>
        <topology evidence="1">Multi-pass membrane protein</topology>
    </subcellularLocation>
</comment>
<evidence type="ECO:0000256" key="5">
    <source>
        <dbReference type="ARBA" id="ARBA00022989"/>
    </source>
</evidence>
<keyword evidence="3" id="KW-1003">Cell membrane</keyword>
<feature type="transmembrane region" description="Helical" evidence="7">
    <location>
        <begin position="72"/>
        <end position="96"/>
    </location>
</feature>
<dbReference type="PANTHER" id="PTHR30509:SF9">
    <property type="entry name" value="MULTIDRUG RESISTANCE PROTEIN MDTO"/>
    <property type="match status" value="1"/>
</dbReference>
<feature type="transmembrane region" description="Helical" evidence="7">
    <location>
        <begin position="127"/>
        <end position="144"/>
    </location>
</feature>
<comment type="caution">
    <text evidence="8">The sequence shown here is derived from an EMBL/GenBank/DDBJ whole genome shotgun (WGS) entry which is preliminary data.</text>
</comment>
<proteinExistence type="predicted"/>
<accession>A0A3N1PUQ3</accession>
<name>A0A3N1PUQ3_9GAMM</name>
<dbReference type="GO" id="GO:0005886">
    <property type="term" value="C:plasma membrane"/>
    <property type="evidence" value="ECO:0007669"/>
    <property type="project" value="UniProtKB-SubCell"/>
</dbReference>
<keyword evidence="2" id="KW-0813">Transport</keyword>
<evidence type="ECO:0000313" key="9">
    <source>
        <dbReference type="Proteomes" id="UP000268033"/>
    </source>
</evidence>
<evidence type="ECO:0000256" key="4">
    <source>
        <dbReference type="ARBA" id="ARBA00022692"/>
    </source>
</evidence>
<dbReference type="RefSeq" id="WP_123420564.1">
    <property type="nucleotide sequence ID" value="NZ_RJUL01000001.1"/>
</dbReference>
<dbReference type="PANTHER" id="PTHR30509">
    <property type="entry name" value="P-HYDROXYBENZOIC ACID EFFLUX PUMP SUBUNIT-RELATED"/>
    <property type="match status" value="1"/>
</dbReference>
<sequence length="713" mass="78412">MATDAWRLPSSDDWRQAARAWARSDGLVWVYLFKVVLAAFLTVSLAMVLQLQKPSTAMITVFIVMQPQSGQVIAKGLFRLLGSVVGLAVMVLLLGLFAQQRWLFLGAMALWIGFCIAGAARYRDWRFYGFVLAGYTAALIGLPASLHPQTAILDAIWRVLEIALAIFCSTLVSVLVFPQTSHGAMNLSVASRFGRFAAFVLEHLDGQDPQVLRKVNVEFATQAVGLEAMRTVSAIEDPHTRLRSQRLIQLNNDFLGLLTHFNALHRQLRRLQENGQQQVLAALEPCLAAFKAELAPWPDSMMSPQEAARLAEAIGQFQGRLMPLIRDCRQPLKQDDAALLEFNTAAELLYHFTEALVTYAHSHHALAARLHVREQWKGDFASQANLLASLVSGVRAAAAIFVGGAIWFALDWQAGPYMLVNAAAICALSSGMPNPSKLAVQMAMGTFVGGVFGVIESVYVYPLIDGLPLLLMALLPVVMLGTYITMKPAWAGFGLGLLIMFSMGSVPTNPTVYAPLSVISAYGGLFMGAVLAAVANSVLLPPASGWMWRAWERDLRATLAMVADDDLGSLPGRFDSRSRDILSQVYGLAARRPDVQTELVQWSLIVQEVGHAMLNWRQEVAAMAPTPWHQELNALQQQLVALFMAPSADELLVARQMLDVLLAKLQGQLGAQDHFDRSPLRRVVSYLHFARTTLLDRHSILYRRCHKGADHAQ</sequence>
<keyword evidence="6 7" id="KW-0472">Membrane</keyword>
<evidence type="ECO:0000256" key="6">
    <source>
        <dbReference type="ARBA" id="ARBA00023136"/>
    </source>
</evidence>
<protein>
    <submittedName>
        <fullName evidence="8">Putative membrane protein YccC</fullName>
    </submittedName>
</protein>
<dbReference type="EMBL" id="RJUL01000001">
    <property type="protein sequence ID" value="ROQ30851.1"/>
    <property type="molecule type" value="Genomic_DNA"/>
</dbReference>
<feature type="transmembrane region" description="Helical" evidence="7">
    <location>
        <begin position="519"/>
        <end position="540"/>
    </location>
</feature>
<feature type="transmembrane region" description="Helical" evidence="7">
    <location>
        <begin position="28"/>
        <end position="51"/>
    </location>
</feature>
<keyword evidence="4 7" id="KW-0812">Transmembrane</keyword>
<feature type="transmembrane region" description="Helical" evidence="7">
    <location>
        <begin position="156"/>
        <end position="177"/>
    </location>
</feature>
<dbReference type="GO" id="GO:0022857">
    <property type="term" value="F:transmembrane transporter activity"/>
    <property type="evidence" value="ECO:0007669"/>
    <property type="project" value="InterPro"/>
</dbReference>
<evidence type="ECO:0000313" key="8">
    <source>
        <dbReference type="EMBL" id="ROQ30851.1"/>
    </source>
</evidence>
<feature type="transmembrane region" description="Helical" evidence="7">
    <location>
        <begin position="386"/>
        <end position="408"/>
    </location>
</feature>
<dbReference type="STRING" id="584787.GCA_001247655_03556"/>
<evidence type="ECO:0000256" key="7">
    <source>
        <dbReference type="SAM" id="Phobius"/>
    </source>
</evidence>
<reference evidence="8 9" key="1">
    <citation type="submission" date="2018-11" db="EMBL/GenBank/DDBJ databases">
        <title>Genomic Encyclopedia of Type Strains, Phase IV (KMG-IV): sequencing the most valuable type-strain genomes for metagenomic binning, comparative biology and taxonomic classification.</title>
        <authorList>
            <person name="Goeker M."/>
        </authorList>
    </citation>
    <scope>NUCLEOTIDE SEQUENCE [LARGE SCALE GENOMIC DNA]</scope>
    <source>
        <strain evidence="8 9">DSM 21945</strain>
    </source>
</reference>
<dbReference type="AlphaFoldDB" id="A0A3N1PUQ3"/>
<dbReference type="InterPro" id="IPR006726">
    <property type="entry name" value="PHBA_efflux_AaeB/fusaric-R"/>
</dbReference>
<keyword evidence="5 7" id="KW-1133">Transmembrane helix</keyword>